<gene>
    <name evidence="1" type="ORF">DHETER_LOCUS4126</name>
</gene>
<evidence type="ECO:0000313" key="1">
    <source>
        <dbReference type="EMBL" id="CAG8525545.1"/>
    </source>
</evidence>
<keyword evidence="2" id="KW-1185">Reference proteome</keyword>
<evidence type="ECO:0000313" key="2">
    <source>
        <dbReference type="Proteomes" id="UP000789702"/>
    </source>
</evidence>
<name>A0ACA9LIY0_9GLOM</name>
<reference evidence="1" key="1">
    <citation type="submission" date="2021-06" db="EMBL/GenBank/DDBJ databases">
        <authorList>
            <person name="Kallberg Y."/>
            <person name="Tangrot J."/>
            <person name="Rosling A."/>
        </authorList>
    </citation>
    <scope>NUCLEOTIDE SEQUENCE</scope>
    <source>
        <strain evidence="1">IL203A</strain>
    </source>
</reference>
<accession>A0ACA9LIY0</accession>
<dbReference type="Proteomes" id="UP000789702">
    <property type="component" value="Unassembled WGS sequence"/>
</dbReference>
<comment type="caution">
    <text evidence="1">The sequence shown here is derived from an EMBL/GenBank/DDBJ whole genome shotgun (WGS) entry which is preliminary data.</text>
</comment>
<dbReference type="EMBL" id="CAJVPU010003939">
    <property type="protein sequence ID" value="CAG8525545.1"/>
    <property type="molecule type" value="Genomic_DNA"/>
</dbReference>
<sequence length="71" mass="8204">MVGVTEGMRIFTRVLLKMPCNLNQLYQTISVKQKKPSFKLSKLVTIVYDDEDLQAKVKKVLSYIAWLLEKA</sequence>
<proteinExistence type="predicted"/>
<organism evidence="1 2">
    <name type="scientific">Dentiscutata heterogama</name>
    <dbReference type="NCBI Taxonomy" id="1316150"/>
    <lineage>
        <taxon>Eukaryota</taxon>
        <taxon>Fungi</taxon>
        <taxon>Fungi incertae sedis</taxon>
        <taxon>Mucoromycota</taxon>
        <taxon>Glomeromycotina</taxon>
        <taxon>Glomeromycetes</taxon>
        <taxon>Diversisporales</taxon>
        <taxon>Gigasporaceae</taxon>
        <taxon>Dentiscutata</taxon>
    </lineage>
</organism>
<protein>
    <submittedName>
        <fullName evidence="1">5295_t:CDS:1</fullName>
    </submittedName>
</protein>